<feature type="region of interest" description="Disordered" evidence="4">
    <location>
        <begin position="616"/>
        <end position="653"/>
    </location>
</feature>
<evidence type="ECO:0000256" key="4">
    <source>
        <dbReference type="SAM" id="MobiDB-lite"/>
    </source>
</evidence>
<evidence type="ECO:0000259" key="5">
    <source>
        <dbReference type="PROSITE" id="PS50014"/>
    </source>
</evidence>
<dbReference type="InterPro" id="IPR036427">
    <property type="entry name" value="Bromodomain-like_sf"/>
</dbReference>
<dbReference type="InterPro" id="IPR040214">
    <property type="entry name" value="BRD10"/>
</dbReference>
<name>A0AAW1CQF1_9HEMI</name>
<dbReference type="EMBL" id="JAPXFL010000011">
    <property type="protein sequence ID" value="KAK9499769.1"/>
    <property type="molecule type" value="Genomic_DNA"/>
</dbReference>
<accession>A0AAW1CQF1</accession>
<dbReference type="Gene3D" id="1.20.920.10">
    <property type="entry name" value="Bromodomain-like"/>
    <property type="match status" value="1"/>
</dbReference>
<dbReference type="InterPro" id="IPR001487">
    <property type="entry name" value="Bromodomain"/>
</dbReference>
<dbReference type="Pfam" id="PF00439">
    <property type="entry name" value="Bromodomain"/>
    <property type="match status" value="1"/>
</dbReference>
<feature type="coiled-coil region" evidence="3">
    <location>
        <begin position="506"/>
        <end position="533"/>
    </location>
</feature>
<feature type="compositionally biased region" description="Basic residues" evidence="4">
    <location>
        <begin position="623"/>
        <end position="632"/>
    </location>
</feature>
<feature type="region of interest" description="Disordered" evidence="4">
    <location>
        <begin position="1"/>
        <end position="24"/>
    </location>
</feature>
<sequence>MDEGFEEGYPPTEDNDVPEQKKKRKVEVYQTLPSSSTIGFDPEVVEELQAAYQILQTIMKISKIEAFLVKPNSDLYGMSSYYNIIKKPMWLNEVHRKLMDREYSGIKEVIADIKLLLENCYRFWGPSHKFTKKGLHIEHKLEQKLEELPKTLRSKCIETDEPSIVVVKTENAEDGTIVETNNEISEINNFETESDLYSNYKGFQSKILTKVLNDNSDEASEEDLEEQKKQEQVMLSWIKEHLVSEETEYLIKHTCQLAEIGQFLRLTAGVLNVEELTQYEVERMLLMPKESTSLATLMTSMLSPAMMRSNLDVTPVMPYEIWTSKLKKKIESWLKVYYKTDMVQAFSITGIDPYFWDVISLVNPLEEKPFHEIRFYERVWILKSLCDNLAHTNKSIQDVFLDETKSANEFRAIDFGKGPAGSYYFGLEFFPEIRVYKQQKVLNKVWVGVNSVENATVKLLRSNLVDKWNEEEKKVEFLPNSKYFSIEADNVDSLISLIETLQNKGFKQLTENLEIYLNEAKKHKHRLEGLEALYRQWHEYKNRAPEYFTNLLNLWLSTENPEYPKKDEEEEESIVLGKRRITINKTNNIFEQSLDSTDEFNSEEFYESDESDVSDWEREKGFSKQKSKRKKNVNNNSGPAVSKRKNNRKSDEIEMVVNNEDIERNDININNNKTWNNVVTKPLSDSDILNVIPFVEVKKESEDDIVVISSDEDDATTPVPRPIVIPAPPQQQPMPVQVPPPPAAVAPLHVPPVPAPIQVAPAPRVPSPEVAAVSQVTPISSPVSRRSAAPLAAAQSGAAMISSSVVLFKVAQTKSPQPPPPPPEPIRMPQPMIDNTEVVMPKPIPEIVRTPRKRPVPMPIQEPPPPPHMNNLHNNSLRTPPKQPAATTWMQNVYQSTSTPIPRNRSPMAASLTPRQRTPTTPRMMMTPPSGRMMMGRSNMNNMMSPMNNNNMRGASTTSRIQRNLFPQSPSAINKNTVPSIEGKLFVGQKSDGSYGYYVRLPDGGVINVTRDDIEMLRQKNNGNVPSVVKVPLNRSGGGARILF</sequence>
<organism evidence="6 7">
    <name type="scientific">Rhynocoris fuscipes</name>
    <dbReference type="NCBI Taxonomy" id="488301"/>
    <lineage>
        <taxon>Eukaryota</taxon>
        <taxon>Metazoa</taxon>
        <taxon>Ecdysozoa</taxon>
        <taxon>Arthropoda</taxon>
        <taxon>Hexapoda</taxon>
        <taxon>Insecta</taxon>
        <taxon>Pterygota</taxon>
        <taxon>Neoptera</taxon>
        <taxon>Paraneoptera</taxon>
        <taxon>Hemiptera</taxon>
        <taxon>Heteroptera</taxon>
        <taxon>Panheteroptera</taxon>
        <taxon>Cimicomorpha</taxon>
        <taxon>Reduviidae</taxon>
        <taxon>Harpactorinae</taxon>
        <taxon>Harpactorini</taxon>
        <taxon>Rhynocoris</taxon>
    </lineage>
</organism>
<dbReference type="AlphaFoldDB" id="A0AAW1CQF1"/>
<proteinExistence type="predicted"/>
<keyword evidence="1 2" id="KW-0103">Bromodomain</keyword>
<evidence type="ECO:0000256" key="2">
    <source>
        <dbReference type="PROSITE-ProRule" id="PRU00035"/>
    </source>
</evidence>
<evidence type="ECO:0000313" key="6">
    <source>
        <dbReference type="EMBL" id="KAK9499769.1"/>
    </source>
</evidence>
<keyword evidence="7" id="KW-1185">Reference proteome</keyword>
<dbReference type="InterPro" id="IPR056522">
    <property type="entry name" value="KIAA2026_hel"/>
</dbReference>
<comment type="caution">
    <text evidence="6">The sequence shown here is derived from an EMBL/GenBank/DDBJ whole genome shotgun (WGS) entry which is preliminary data.</text>
</comment>
<dbReference type="Proteomes" id="UP001461498">
    <property type="component" value="Unassembled WGS sequence"/>
</dbReference>
<dbReference type="SUPFAM" id="SSF47370">
    <property type="entry name" value="Bromodomain"/>
    <property type="match status" value="1"/>
</dbReference>
<protein>
    <recommendedName>
        <fullName evidence="5">Bromo domain-containing protein</fullName>
    </recommendedName>
</protein>
<dbReference type="Pfam" id="PF23450">
    <property type="entry name" value="KIAA2026_hel"/>
    <property type="match status" value="1"/>
</dbReference>
<dbReference type="CDD" id="cd04369">
    <property type="entry name" value="Bromodomain"/>
    <property type="match status" value="1"/>
</dbReference>
<gene>
    <name evidence="6" type="ORF">O3M35_002745</name>
</gene>
<dbReference type="PROSITE" id="PS50014">
    <property type="entry name" value="BROMODOMAIN_2"/>
    <property type="match status" value="1"/>
</dbReference>
<feature type="region of interest" description="Disordered" evidence="4">
    <location>
        <begin position="898"/>
        <end position="931"/>
    </location>
</feature>
<feature type="domain" description="Bromo" evidence="5">
    <location>
        <begin position="59"/>
        <end position="131"/>
    </location>
</feature>
<keyword evidence="3" id="KW-0175">Coiled coil</keyword>
<dbReference type="PANTHER" id="PTHR31095:SF3">
    <property type="entry name" value="RIKEN CDNA 9930021J03 GENE"/>
    <property type="match status" value="1"/>
</dbReference>
<dbReference type="SMART" id="SM00297">
    <property type="entry name" value="BROMO"/>
    <property type="match status" value="1"/>
</dbReference>
<evidence type="ECO:0000256" key="1">
    <source>
        <dbReference type="ARBA" id="ARBA00023117"/>
    </source>
</evidence>
<evidence type="ECO:0000256" key="3">
    <source>
        <dbReference type="SAM" id="Coils"/>
    </source>
</evidence>
<dbReference type="PRINTS" id="PR00503">
    <property type="entry name" value="BROMODOMAIN"/>
</dbReference>
<feature type="compositionally biased region" description="Low complexity" evidence="4">
    <location>
        <begin position="913"/>
        <end position="931"/>
    </location>
</feature>
<dbReference type="PANTHER" id="PTHR31095">
    <property type="entry name" value="RIKEN CDNA 9930021J03 GENE"/>
    <property type="match status" value="1"/>
</dbReference>
<evidence type="ECO:0000313" key="7">
    <source>
        <dbReference type="Proteomes" id="UP001461498"/>
    </source>
</evidence>
<reference evidence="6 7" key="1">
    <citation type="submission" date="2022-12" db="EMBL/GenBank/DDBJ databases">
        <title>Chromosome-level genome assembly of true bugs.</title>
        <authorList>
            <person name="Ma L."/>
            <person name="Li H."/>
        </authorList>
    </citation>
    <scope>NUCLEOTIDE SEQUENCE [LARGE SCALE GENOMIC DNA]</scope>
    <source>
        <strain evidence="6">Lab_2022b</strain>
    </source>
</reference>